<comment type="similarity">
    <text evidence="1">Belongs to the arrestin family.</text>
</comment>
<comment type="caution">
    <text evidence="4">The sequence shown here is derived from an EMBL/GenBank/DDBJ whole genome shotgun (WGS) entry which is preliminary data.</text>
</comment>
<evidence type="ECO:0000256" key="1">
    <source>
        <dbReference type="ARBA" id="ARBA00005298"/>
    </source>
</evidence>
<feature type="region of interest" description="Disordered" evidence="2">
    <location>
        <begin position="376"/>
        <end position="428"/>
    </location>
</feature>
<accession>A0ABQ9IXQ7</accession>
<dbReference type="SUPFAM" id="SSF81296">
    <property type="entry name" value="E set domains"/>
    <property type="match status" value="1"/>
</dbReference>
<dbReference type="Pfam" id="PF00339">
    <property type="entry name" value="Arrestin_N"/>
    <property type="match status" value="1"/>
</dbReference>
<dbReference type="InterPro" id="IPR014752">
    <property type="entry name" value="Arrestin-like_C"/>
</dbReference>
<evidence type="ECO:0000259" key="3">
    <source>
        <dbReference type="Pfam" id="PF00339"/>
    </source>
</evidence>
<reference evidence="4" key="1">
    <citation type="journal article" date="2023" name="Insect Mol. Biol.">
        <title>Genome sequencing provides insights into the evolution of gene families encoding plant cell wall-degrading enzymes in longhorned beetles.</title>
        <authorList>
            <person name="Shin N.R."/>
            <person name="Okamura Y."/>
            <person name="Kirsch R."/>
            <person name="Pauchet Y."/>
        </authorList>
    </citation>
    <scope>NUCLEOTIDE SEQUENCE</scope>
    <source>
        <strain evidence="4">MMC_N1</strain>
    </source>
</reference>
<name>A0ABQ9IXQ7_9CUCU</name>
<protein>
    <recommendedName>
        <fullName evidence="3">Arrestin-like N-terminal domain-containing protein</fullName>
    </recommendedName>
</protein>
<evidence type="ECO:0000313" key="4">
    <source>
        <dbReference type="EMBL" id="KAJ8968529.1"/>
    </source>
</evidence>
<dbReference type="Proteomes" id="UP001162164">
    <property type="component" value="Unassembled WGS sequence"/>
</dbReference>
<proteinExistence type="inferred from homology"/>
<gene>
    <name evidence="4" type="ORF">NQ317_001724</name>
</gene>
<dbReference type="PANTHER" id="PTHR11188">
    <property type="entry name" value="ARRESTIN DOMAIN CONTAINING PROTEIN"/>
    <property type="match status" value="1"/>
</dbReference>
<dbReference type="EMBL" id="JAPWTJ010001971">
    <property type="protein sequence ID" value="KAJ8968529.1"/>
    <property type="molecule type" value="Genomic_DNA"/>
</dbReference>
<sequence>MSSCVIRLDNQEGHYLAGQAIKGMVVCEFIHSKKITGIFLKLMGKEQTRWVDHDIHDCNTEYTGENTVLEIDVILNSAGKDKSHPNILSCACGEIEIGDVHPGHYEYPFLINLPDDIPSTYHGKHGWIIFFLHAAVERLHKHEHKHNLEDQVEIKIVVPKKLTWSHLFLLNKMAHVYARPHHMLQTEEEVLDIVEDDPSTSNREIARQEPKTYTDSVNIDMEKMIMNVHLNKEVFVVGESDRVRVEILNRSAANVERVEFKMELNPKALHPGVECQYQYEVLGSDVETGVEPFSEKTYEFKLNIDGDLVLPNFSLCKLFLQMVTGVVLDCSRNLEIKHGVLIGTCYASEEEVQLKGSNRGKLYLDSKRPVLCNVPRERPTSSTTYFPGKRLESGGPHIPKSPPKEFPPKKRRTESEDDGNFAMEGSLL</sequence>
<dbReference type="InterPro" id="IPR014756">
    <property type="entry name" value="Ig_E-set"/>
</dbReference>
<dbReference type="Gene3D" id="2.60.40.640">
    <property type="match status" value="2"/>
</dbReference>
<evidence type="ECO:0000256" key="2">
    <source>
        <dbReference type="SAM" id="MobiDB-lite"/>
    </source>
</evidence>
<dbReference type="InterPro" id="IPR050357">
    <property type="entry name" value="Arrestin_domain-protein"/>
</dbReference>
<organism evidence="4 5">
    <name type="scientific">Molorchus minor</name>
    <dbReference type="NCBI Taxonomy" id="1323400"/>
    <lineage>
        <taxon>Eukaryota</taxon>
        <taxon>Metazoa</taxon>
        <taxon>Ecdysozoa</taxon>
        <taxon>Arthropoda</taxon>
        <taxon>Hexapoda</taxon>
        <taxon>Insecta</taxon>
        <taxon>Pterygota</taxon>
        <taxon>Neoptera</taxon>
        <taxon>Endopterygota</taxon>
        <taxon>Coleoptera</taxon>
        <taxon>Polyphaga</taxon>
        <taxon>Cucujiformia</taxon>
        <taxon>Chrysomeloidea</taxon>
        <taxon>Cerambycidae</taxon>
        <taxon>Lamiinae</taxon>
        <taxon>Monochamini</taxon>
        <taxon>Molorchus</taxon>
    </lineage>
</organism>
<feature type="domain" description="Arrestin-like N-terminal" evidence="3">
    <location>
        <begin position="4"/>
        <end position="148"/>
    </location>
</feature>
<dbReference type="PANTHER" id="PTHR11188:SF176">
    <property type="entry name" value="ARRESTIN DOMAIN-CONTAINING PROTEIN 1"/>
    <property type="match status" value="1"/>
</dbReference>
<dbReference type="InterPro" id="IPR011021">
    <property type="entry name" value="Arrestin-like_N"/>
</dbReference>
<evidence type="ECO:0000313" key="5">
    <source>
        <dbReference type="Proteomes" id="UP001162164"/>
    </source>
</evidence>
<keyword evidence="5" id="KW-1185">Reference proteome</keyword>